<dbReference type="SUPFAM" id="SSF54862">
    <property type="entry name" value="4Fe-4S ferredoxins"/>
    <property type="match status" value="1"/>
</dbReference>
<feature type="domain" description="4Fe-4S ferredoxin-type" evidence="1">
    <location>
        <begin position="89"/>
        <end position="116"/>
    </location>
</feature>
<gene>
    <name evidence="2" type="ORF">OBE_00591</name>
</gene>
<feature type="domain" description="4Fe-4S ferredoxin-type" evidence="1">
    <location>
        <begin position="60"/>
        <end position="88"/>
    </location>
</feature>
<protein>
    <submittedName>
        <fullName evidence="2">Indolepyruvate ferredoxin oxidoreductase, alpha subunit</fullName>
    </submittedName>
</protein>
<dbReference type="Pfam" id="PF13237">
    <property type="entry name" value="Fer4_10"/>
    <property type="match status" value="1"/>
</dbReference>
<name>K1UZE2_9ZZZZ</name>
<sequence length="116" mass="12789">TAVSLELLAKAVGIDRVRVVDPYNLKECEDVIREEVAADEPSVVISRRPCALLKYVKHNPPLKINKDKCVGCKMCMKIGCPAISMRDGKSEIDFTQCVGCNVCSQLCKFDAIEEGK</sequence>
<dbReference type="Gene3D" id="3.30.70.20">
    <property type="match status" value="1"/>
</dbReference>
<reference evidence="2" key="1">
    <citation type="journal article" date="2013" name="Environ. Microbiol.">
        <title>Microbiota from the distal guts of lean and obese adolescents exhibit partial functional redundancy besides clear differences in community structure.</title>
        <authorList>
            <person name="Ferrer M."/>
            <person name="Ruiz A."/>
            <person name="Lanza F."/>
            <person name="Haange S.B."/>
            <person name="Oberbach A."/>
            <person name="Till H."/>
            <person name="Bargiela R."/>
            <person name="Campoy C."/>
            <person name="Segura M.T."/>
            <person name="Richter M."/>
            <person name="von Bergen M."/>
            <person name="Seifert J."/>
            <person name="Suarez A."/>
        </authorList>
    </citation>
    <scope>NUCLEOTIDE SEQUENCE</scope>
</reference>
<proteinExistence type="predicted"/>
<dbReference type="InterPro" id="IPR017896">
    <property type="entry name" value="4Fe4S_Fe-S-bd"/>
</dbReference>
<accession>K1UZE2</accession>
<organism evidence="2">
    <name type="scientific">human gut metagenome</name>
    <dbReference type="NCBI Taxonomy" id="408170"/>
    <lineage>
        <taxon>unclassified sequences</taxon>
        <taxon>metagenomes</taxon>
        <taxon>organismal metagenomes</taxon>
    </lineage>
</organism>
<feature type="non-terminal residue" evidence="2">
    <location>
        <position position="1"/>
    </location>
</feature>
<dbReference type="PROSITE" id="PS51379">
    <property type="entry name" value="4FE4S_FER_2"/>
    <property type="match status" value="2"/>
</dbReference>
<comment type="caution">
    <text evidence="2">The sequence shown here is derived from an EMBL/GenBank/DDBJ whole genome shotgun (WGS) entry which is preliminary data.</text>
</comment>
<keyword evidence="2" id="KW-0670">Pyruvate</keyword>
<dbReference type="AlphaFoldDB" id="K1UZE2"/>
<evidence type="ECO:0000313" key="2">
    <source>
        <dbReference type="EMBL" id="EKC76961.1"/>
    </source>
</evidence>
<evidence type="ECO:0000259" key="1">
    <source>
        <dbReference type="PROSITE" id="PS51379"/>
    </source>
</evidence>
<dbReference type="EMBL" id="AJWZ01000406">
    <property type="protein sequence ID" value="EKC76961.1"/>
    <property type="molecule type" value="Genomic_DNA"/>
</dbReference>